<comment type="caution">
    <text evidence="1">The sequence shown here is derived from an EMBL/GenBank/DDBJ whole genome shotgun (WGS) entry which is preliminary data.</text>
</comment>
<evidence type="ECO:0000313" key="1">
    <source>
        <dbReference type="EMBL" id="GAC02090.1"/>
    </source>
</evidence>
<protein>
    <submittedName>
        <fullName evidence="1">Uncharacterized protein</fullName>
    </submittedName>
</protein>
<evidence type="ECO:0000313" key="2">
    <source>
        <dbReference type="Proteomes" id="UP000035058"/>
    </source>
</evidence>
<reference evidence="1 2" key="1">
    <citation type="submission" date="2012-08" db="EMBL/GenBank/DDBJ databases">
        <title>Whole genome shotgun sequence of Gordonia namibiensis NBRC 108229.</title>
        <authorList>
            <person name="Isaki-Nakamura S."/>
            <person name="Hosoyama A."/>
            <person name="Tsuchikane K."/>
            <person name="Katsumata H."/>
            <person name="Baba S."/>
            <person name="Yamazaki S."/>
            <person name="Fujita N."/>
        </authorList>
    </citation>
    <scope>NUCLEOTIDE SEQUENCE [LARGE SCALE GENOMIC DNA]</scope>
    <source>
        <strain evidence="1 2">NBRC 108229</strain>
    </source>
</reference>
<organism evidence="1 2">
    <name type="scientific">Gordonia namibiensis NBRC 108229</name>
    <dbReference type="NCBI Taxonomy" id="1208314"/>
    <lineage>
        <taxon>Bacteria</taxon>
        <taxon>Bacillati</taxon>
        <taxon>Actinomycetota</taxon>
        <taxon>Actinomycetes</taxon>
        <taxon>Mycobacteriales</taxon>
        <taxon>Gordoniaceae</taxon>
        <taxon>Gordonia</taxon>
    </lineage>
</organism>
<accession>K6XTB1</accession>
<proteinExistence type="predicted"/>
<gene>
    <name evidence="1" type="ORF">GONAM_44_00080</name>
</gene>
<keyword evidence="2" id="KW-1185">Reference proteome</keyword>
<name>K6XTB1_9ACTN</name>
<dbReference type="Proteomes" id="UP000035058">
    <property type="component" value="Unassembled WGS sequence"/>
</dbReference>
<dbReference type="AlphaFoldDB" id="K6XTB1"/>
<sequence length="58" mass="6436">MWPCSLSDDILWIRYLPPGGDLREESVMADKLIDMDDALLGTILDTILTGSLEEDDPA</sequence>
<dbReference type="EMBL" id="BAHE01000044">
    <property type="protein sequence ID" value="GAC02090.1"/>
    <property type="molecule type" value="Genomic_DNA"/>
</dbReference>